<evidence type="ECO:0000256" key="5">
    <source>
        <dbReference type="ARBA" id="ARBA00023157"/>
    </source>
</evidence>
<dbReference type="Pfam" id="PF13947">
    <property type="entry name" value="GUB_WAK_bind"/>
    <property type="match status" value="1"/>
</dbReference>
<dbReference type="PROSITE" id="PS00010">
    <property type="entry name" value="ASX_HYDROXYL"/>
    <property type="match status" value="1"/>
</dbReference>
<dbReference type="Pfam" id="PF07645">
    <property type="entry name" value="EGF_CA"/>
    <property type="match status" value="1"/>
</dbReference>
<dbReference type="GO" id="GO:0030247">
    <property type="term" value="F:polysaccharide binding"/>
    <property type="evidence" value="ECO:0007669"/>
    <property type="project" value="InterPro"/>
</dbReference>
<dbReference type="InterPro" id="IPR018097">
    <property type="entry name" value="EGF_Ca-bd_CS"/>
</dbReference>
<evidence type="ECO:0000256" key="4">
    <source>
        <dbReference type="ARBA" id="ARBA00022737"/>
    </source>
</evidence>
<keyword evidence="10" id="KW-1185">Reference proteome</keyword>
<dbReference type="PANTHER" id="PTHR33491">
    <property type="entry name" value="OSJNBA0016N04.9 PROTEIN"/>
    <property type="match status" value="1"/>
</dbReference>
<dbReference type="PROSITE" id="PS01187">
    <property type="entry name" value="EGF_CA"/>
    <property type="match status" value="1"/>
</dbReference>
<keyword evidence="3 7" id="KW-0732">Signal</keyword>
<dbReference type="InterPro" id="IPR049883">
    <property type="entry name" value="NOTCH1_EGF-like"/>
</dbReference>
<dbReference type="SUPFAM" id="SSF55920">
    <property type="entry name" value="Creatinase/aminopeptidase"/>
    <property type="match status" value="1"/>
</dbReference>
<evidence type="ECO:0000256" key="7">
    <source>
        <dbReference type="SAM" id="SignalP"/>
    </source>
</evidence>
<dbReference type="InterPro" id="IPR000152">
    <property type="entry name" value="EGF-type_Asp/Asn_hydroxyl_site"/>
</dbReference>
<dbReference type="SMART" id="SM00181">
    <property type="entry name" value="EGF"/>
    <property type="match status" value="2"/>
</dbReference>
<dbReference type="InterPro" id="IPR000742">
    <property type="entry name" value="EGF"/>
</dbReference>
<feature type="domain" description="EGF-like" evidence="8">
    <location>
        <begin position="291"/>
        <end position="327"/>
    </location>
</feature>
<feature type="chain" id="PRO_5042072569" description="EGF-like domain-containing protein" evidence="7">
    <location>
        <begin position="22"/>
        <end position="417"/>
    </location>
</feature>
<organism evidence="9 10">
    <name type="scientific">Fraxinus pennsylvanica</name>
    <dbReference type="NCBI Taxonomy" id="56036"/>
    <lineage>
        <taxon>Eukaryota</taxon>
        <taxon>Viridiplantae</taxon>
        <taxon>Streptophyta</taxon>
        <taxon>Embryophyta</taxon>
        <taxon>Tracheophyta</taxon>
        <taxon>Spermatophyta</taxon>
        <taxon>Magnoliopsida</taxon>
        <taxon>eudicotyledons</taxon>
        <taxon>Gunneridae</taxon>
        <taxon>Pentapetalae</taxon>
        <taxon>asterids</taxon>
        <taxon>lamiids</taxon>
        <taxon>Lamiales</taxon>
        <taxon>Oleaceae</taxon>
        <taxon>Oleeae</taxon>
        <taxon>Fraxinus</taxon>
    </lineage>
</organism>
<dbReference type="PROSITE" id="PS50026">
    <property type="entry name" value="EGF_3"/>
    <property type="match status" value="1"/>
</dbReference>
<dbReference type="InterPro" id="IPR036005">
    <property type="entry name" value="Creatinase/aminopeptidase-like"/>
</dbReference>
<feature type="signal peptide" evidence="7">
    <location>
        <begin position="1"/>
        <end position="21"/>
    </location>
</feature>
<dbReference type="Gene3D" id="3.90.230.10">
    <property type="entry name" value="Creatinase/methionine aminopeptidase superfamily"/>
    <property type="match status" value="1"/>
</dbReference>
<dbReference type="InterPro" id="IPR025287">
    <property type="entry name" value="WAK_GUB"/>
</dbReference>
<evidence type="ECO:0000313" key="9">
    <source>
        <dbReference type="EMBL" id="CAI9758893.1"/>
    </source>
</evidence>
<dbReference type="CDD" id="cd00054">
    <property type="entry name" value="EGF_CA"/>
    <property type="match status" value="1"/>
</dbReference>
<dbReference type="AlphaFoldDB" id="A0AAD2DNR7"/>
<keyword evidence="2 6" id="KW-0245">EGF-like domain</keyword>
<gene>
    <name evidence="9" type="ORF">FPE_LOCUS6323</name>
</gene>
<evidence type="ECO:0000256" key="2">
    <source>
        <dbReference type="ARBA" id="ARBA00022536"/>
    </source>
</evidence>
<keyword evidence="4" id="KW-0677">Repeat</keyword>
<dbReference type="SUPFAM" id="SSF57196">
    <property type="entry name" value="EGF/Laminin"/>
    <property type="match status" value="1"/>
</dbReference>
<evidence type="ECO:0000256" key="1">
    <source>
        <dbReference type="ARBA" id="ARBA00004167"/>
    </source>
</evidence>
<protein>
    <recommendedName>
        <fullName evidence="8">EGF-like domain-containing protein</fullName>
    </recommendedName>
</protein>
<dbReference type="SMART" id="SM00179">
    <property type="entry name" value="EGF_CA"/>
    <property type="match status" value="1"/>
</dbReference>
<dbReference type="InterPro" id="IPR001881">
    <property type="entry name" value="EGF-like_Ca-bd_dom"/>
</dbReference>
<dbReference type="FunFam" id="2.10.25.10:FF:000038">
    <property type="entry name" value="Fibrillin 2"/>
    <property type="match status" value="1"/>
</dbReference>
<dbReference type="Gene3D" id="2.10.25.10">
    <property type="entry name" value="Laminin"/>
    <property type="match status" value="2"/>
</dbReference>
<dbReference type="GO" id="GO:0005509">
    <property type="term" value="F:calcium ion binding"/>
    <property type="evidence" value="ECO:0007669"/>
    <property type="project" value="InterPro"/>
</dbReference>
<sequence length="417" mass="45836">MLTINLLWLLLAPLFFSSTAAATAKQGCEHKCGDLIVRYPFGIGKNCSIGIIGSWFDVNCNTSFNPPKPFLANGNLEIVKISSDELRVKNWVAMKCYTETGDAIRDDGININLTGTPYSLADSNKFTVVGCDDQSLFRGASDRNFYSGCLSFCSEREHFVDGFCTRIGCCQTSIPNGLQDFSYLLGSFYNHTNISSFNPCGYAFLADQDVFKFHESDFSDESFRNRTIENVPIVIDWAIGNQSCSVAKKSTDYACLQNSDCVDSDTGLGGYRCNCSTGYDGNPYLSPGCTDVNECENNPCDENGICTNITGSFNCSCKDGYFGDGTKNGIRCIAHQNTQFPNKDVTEVIQKVAVAYDCKIVEGVLSHQMKQFVIDGNKVVLSVSAPETQVDDTEFEENEVYAIDIVTSTGEGKDQRY</sequence>
<dbReference type="EMBL" id="OU503039">
    <property type="protein sequence ID" value="CAI9758893.1"/>
    <property type="molecule type" value="Genomic_DNA"/>
</dbReference>
<dbReference type="Proteomes" id="UP000834106">
    <property type="component" value="Chromosome 4"/>
</dbReference>
<accession>A0AAD2DNR7</accession>
<comment type="subcellular location">
    <subcellularLocation>
        <location evidence="1">Membrane</location>
        <topology evidence="1">Single-pass membrane protein</topology>
    </subcellularLocation>
</comment>
<name>A0AAD2DNR7_9LAMI</name>
<proteinExistence type="predicted"/>
<dbReference type="GO" id="GO:0016020">
    <property type="term" value="C:membrane"/>
    <property type="evidence" value="ECO:0007669"/>
    <property type="project" value="UniProtKB-SubCell"/>
</dbReference>
<evidence type="ECO:0000256" key="3">
    <source>
        <dbReference type="ARBA" id="ARBA00022729"/>
    </source>
</evidence>
<evidence type="ECO:0000313" key="10">
    <source>
        <dbReference type="Proteomes" id="UP000834106"/>
    </source>
</evidence>
<evidence type="ECO:0000259" key="8">
    <source>
        <dbReference type="PROSITE" id="PS50026"/>
    </source>
</evidence>
<reference evidence="9" key="1">
    <citation type="submission" date="2023-05" db="EMBL/GenBank/DDBJ databases">
        <authorList>
            <person name="Huff M."/>
        </authorList>
    </citation>
    <scope>NUCLEOTIDE SEQUENCE</scope>
</reference>
<keyword evidence="5" id="KW-1015">Disulfide bond</keyword>
<comment type="caution">
    <text evidence="6">Lacks conserved residue(s) required for the propagation of feature annotation.</text>
</comment>
<evidence type="ECO:0000256" key="6">
    <source>
        <dbReference type="PROSITE-ProRule" id="PRU00076"/>
    </source>
</evidence>